<feature type="transmembrane region" description="Helical" evidence="1">
    <location>
        <begin position="222"/>
        <end position="242"/>
    </location>
</feature>
<comment type="caution">
    <text evidence="2">The sequence shown here is derived from an EMBL/GenBank/DDBJ whole genome shotgun (WGS) entry which is preliminary data.</text>
</comment>
<keyword evidence="1" id="KW-0812">Transmembrane</keyword>
<dbReference type="Proteomes" id="UP000253975">
    <property type="component" value="Unassembled WGS sequence"/>
</dbReference>
<feature type="transmembrane region" description="Helical" evidence="1">
    <location>
        <begin position="78"/>
        <end position="98"/>
    </location>
</feature>
<dbReference type="Pfam" id="PF04976">
    <property type="entry name" value="DmsC"/>
    <property type="match status" value="1"/>
</dbReference>
<dbReference type="GO" id="GO:0016020">
    <property type="term" value="C:membrane"/>
    <property type="evidence" value="ECO:0007669"/>
    <property type="project" value="InterPro"/>
</dbReference>
<dbReference type="RefSeq" id="WP_114616284.1">
    <property type="nucleotide sequence ID" value="NZ_PPTO01000020.1"/>
</dbReference>
<dbReference type="AlphaFoldDB" id="A0A369LAM6"/>
<organism evidence="2 3">
    <name type="scientific">Slackia isoflavoniconvertens</name>
    <dbReference type="NCBI Taxonomy" id="572010"/>
    <lineage>
        <taxon>Bacteria</taxon>
        <taxon>Bacillati</taxon>
        <taxon>Actinomycetota</taxon>
        <taxon>Coriobacteriia</taxon>
        <taxon>Eggerthellales</taxon>
        <taxon>Eggerthellaceae</taxon>
        <taxon>Slackia</taxon>
    </lineage>
</organism>
<dbReference type="Gene3D" id="1.20.1630.10">
    <property type="entry name" value="Formate dehydrogenase/DMSO reductase domain"/>
    <property type="match status" value="1"/>
</dbReference>
<keyword evidence="1" id="KW-0472">Membrane</keyword>
<reference evidence="2 3" key="1">
    <citation type="journal article" date="2018" name="Elife">
        <title>Discovery and characterization of a prevalent human gut bacterial enzyme sufficient for the inactivation of a family of plant toxins.</title>
        <authorList>
            <person name="Koppel N."/>
            <person name="Bisanz J.E."/>
            <person name="Pandelia M.E."/>
            <person name="Turnbaugh P.J."/>
            <person name="Balskus E.P."/>
        </authorList>
    </citation>
    <scope>NUCLEOTIDE SEQUENCE [LARGE SCALE GENOMIC DNA]</scope>
    <source>
        <strain evidence="2 3">OB21 GAM31</strain>
    </source>
</reference>
<evidence type="ECO:0000313" key="2">
    <source>
        <dbReference type="EMBL" id="RDB55256.1"/>
    </source>
</evidence>
<name>A0A369LAM6_9ACTN</name>
<feature type="transmembrane region" description="Helical" evidence="1">
    <location>
        <begin position="110"/>
        <end position="133"/>
    </location>
</feature>
<feature type="transmembrane region" description="Helical" evidence="1">
    <location>
        <begin position="167"/>
        <end position="190"/>
    </location>
</feature>
<proteinExistence type="predicted"/>
<accession>A0A369LAM6</accession>
<feature type="transmembrane region" description="Helical" evidence="1">
    <location>
        <begin position="6"/>
        <end position="27"/>
    </location>
</feature>
<gene>
    <name evidence="2" type="ORF">C1881_09495</name>
</gene>
<dbReference type="EMBL" id="PPTO01000020">
    <property type="protein sequence ID" value="RDB55256.1"/>
    <property type="molecule type" value="Genomic_DNA"/>
</dbReference>
<evidence type="ECO:0000313" key="3">
    <source>
        <dbReference type="Proteomes" id="UP000253975"/>
    </source>
</evidence>
<protein>
    <recommendedName>
        <fullName evidence="4">DMSO reductase</fullName>
    </recommendedName>
</protein>
<dbReference type="InterPro" id="IPR007059">
    <property type="entry name" value="DmsC"/>
</dbReference>
<evidence type="ECO:0008006" key="4">
    <source>
        <dbReference type="Google" id="ProtNLM"/>
    </source>
</evidence>
<keyword evidence="1" id="KW-1133">Transmembrane helix</keyword>
<feature type="transmembrane region" description="Helical" evidence="1">
    <location>
        <begin position="139"/>
        <end position="158"/>
    </location>
</feature>
<dbReference type="GO" id="GO:0019645">
    <property type="term" value="P:anaerobic electron transport chain"/>
    <property type="evidence" value="ECO:0007669"/>
    <property type="project" value="InterPro"/>
</dbReference>
<feature type="transmembrane region" description="Helical" evidence="1">
    <location>
        <begin position="196"/>
        <end position="215"/>
    </location>
</feature>
<feature type="transmembrane region" description="Helical" evidence="1">
    <location>
        <begin position="39"/>
        <end position="58"/>
    </location>
</feature>
<sequence>MISEFPLFIFTLLGGAGAGSYLFLAIFPSKKKAKPWQAPLIVILLLAISGLALLTHLGHPERMFLAFSNPTAGITIEGYAMIGFGVMVAIDLVMSIVCKRSNKAVKVITAIFGLLLLLAMAYAYASFLAIPVWATWQTYGMFVIGGLAMGSLLSALYVEGGFSERALLATTMVLQVLMAATLVLEGAVFASEGYTMIPFVLGSILEIASAAIVFIGRKGASWAIPLSLALSVIGIAIARYAFYSVL</sequence>
<evidence type="ECO:0000256" key="1">
    <source>
        <dbReference type="SAM" id="Phobius"/>
    </source>
</evidence>